<reference evidence="13 14" key="1">
    <citation type="journal article" date="2024" name="BMC Genomics">
        <title>De novo assembly and annotation of Popillia japonica's genome with initial clues to its potential as an invasive pest.</title>
        <authorList>
            <person name="Cucini C."/>
            <person name="Boschi S."/>
            <person name="Funari R."/>
            <person name="Cardaioli E."/>
            <person name="Iannotti N."/>
            <person name="Marturano G."/>
            <person name="Paoli F."/>
            <person name="Bruttini M."/>
            <person name="Carapelli A."/>
            <person name="Frati F."/>
            <person name="Nardi F."/>
        </authorList>
    </citation>
    <scope>NUCLEOTIDE SEQUENCE [LARGE SCALE GENOMIC DNA]</scope>
    <source>
        <strain evidence="13">DMR45628</strain>
    </source>
</reference>
<keyword evidence="5" id="KW-1133">Transmembrane helix</keyword>
<dbReference type="AlphaFoldDB" id="A0AAW1L4J0"/>
<evidence type="ECO:0000256" key="2">
    <source>
        <dbReference type="ARBA" id="ARBA00006484"/>
    </source>
</evidence>
<evidence type="ECO:0000256" key="12">
    <source>
        <dbReference type="RuleBase" id="RU000363"/>
    </source>
</evidence>
<comment type="function">
    <text evidence="9">Catalyzes the reduction of all-trans-retinal to all-trans-retinol in the presence of NADPH.</text>
</comment>
<comment type="caution">
    <text evidence="13">The sequence shown here is derived from an EMBL/GenBank/DDBJ whole genome shotgun (WGS) entry which is preliminary data.</text>
</comment>
<name>A0AAW1L4J0_POPJA</name>
<dbReference type="GO" id="GO:0052650">
    <property type="term" value="F:all-trans-retinol dehydrogenase (NADP+) activity"/>
    <property type="evidence" value="ECO:0007669"/>
    <property type="project" value="UniProtKB-ARBA"/>
</dbReference>
<protein>
    <recommendedName>
        <fullName evidence="10">Short-chain dehydrogenase/reductase 3</fullName>
    </recommendedName>
    <alternativeName>
        <fullName evidence="11">Retinal short-chain dehydrogenase/reductase 1</fullName>
    </alternativeName>
</protein>
<evidence type="ECO:0000313" key="14">
    <source>
        <dbReference type="Proteomes" id="UP001458880"/>
    </source>
</evidence>
<accession>A0AAW1L4J0</accession>
<dbReference type="InterPro" id="IPR020904">
    <property type="entry name" value="Sc_DH/Rdtase_CS"/>
</dbReference>
<evidence type="ECO:0000313" key="13">
    <source>
        <dbReference type="EMBL" id="KAK9727513.1"/>
    </source>
</evidence>
<dbReference type="PANTHER" id="PTHR24322">
    <property type="entry name" value="PKSB"/>
    <property type="match status" value="1"/>
</dbReference>
<dbReference type="FunFam" id="3.40.50.720:FF:000131">
    <property type="entry name" value="Short-chain dehydrogenase/reductase 3"/>
    <property type="match status" value="1"/>
</dbReference>
<dbReference type="PRINTS" id="PR00081">
    <property type="entry name" value="GDHRDH"/>
</dbReference>
<dbReference type="CDD" id="cd05339">
    <property type="entry name" value="17beta-HSDXI-like_SDR_c"/>
    <property type="match status" value="1"/>
</dbReference>
<organism evidence="13 14">
    <name type="scientific">Popillia japonica</name>
    <name type="common">Japanese beetle</name>
    <dbReference type="NCBI Taxonomy" id="7064"/>
    <lineage>
        <taxon>Eukaryota</taxon>
        <taxon>Metazoa</taxon>
        <taxon>Ecdysozoa</taxon>
        <taxon>Arthropoda</taxon>
        <taxon>Hexapoda</taxon>
        <taxon>Insecta</taxon>
        <taxon>Pterygota</taxon>
        <taxon>Neoptera</taxon>
        <taxon>Endopterygota</taxon>
        <taxon>Coleoptera</taxon>
        <taxon>Polyphaga</taxon>
        <taxon>Scarabaeiformia</taxon>
        <taxon>Scarabaeidae</taxon>
        <taxon>Rutelinae</taxon>
        <taxon>Popillia</taxon>
    </lineage>
</organism>
<gene>
    <name evidence="13" type="ORF">QE152_g19126</name>
</gene>
<dbReference type="PRINTS" id="PR00080">
    <property type="entry name" value="SDRFAMILY"/>
</dbReference>
<comment type="subcellular location">
    <subcellularLocation>
        <location evidence="1">Membrane</location>
        <topology evidence="1">Multi-pass membrane protein</topology>
    </subcellularLocation>
</comment>
<keyword evidence="14" id="KW-1185">Reference proteome</keyword>
<keyword evidence="8" id="KW-0472">Membrane</keyword>
<sequence length="345" mass="38747">MSFVFVDKIIDLIMSVIGWIKRTTIATIAISIEVAIMLWLMFYFFAETLILTLTPTFMRTQKSLKGKVVVLTGGAGGVGQELALRLARADAKVVLWDINEEAMVKVKDNLEKEAMVKVKDNLEKEGHQAYCYTVDVTDRKNVYKNADLVKQEVGVVDILINNAGIVCGNTFLDIPDYMIEKTFQVNILSNYWTVKAFLPDMLRKGKGHIVTVSSLTGMLGTYKCTDYSATKHATIGFHESLHTELKTHGHRGINMTIICPYFINTGMFAGCKPNMPMLTPREVSKRIVTAIKQNEVYVTMPTWARFVLPLKHFVPAKFSWAVAYRLIRGPQSMMGLRAFQETAAA</sequence>
<dbReference type="Gene3D" id="3.40.50.720">
    <property type="entry name" value="NAD(P)-binding Rossmann-like Domain"/>
    <property type="match status" value="1"/>
</dbReference>
<evidence type="ECO:0000256" key="9">
    <source>
        <dbReference type="ARBA" id="ARBA00059620"/>
    </source>
</evidence>
<dbReference type="PANTHER" id="PTHR24322:SF729">
    <property type="entry name" value="MIP05442P"/>
    <property type="match status" value="1"/>
</dbReference>
<evidence type="ECO:0000256" key="10">
    <source>
        <dbReference type="ARBA" id="ARBA00068717"/>
    </source>
</evidence>
<evidence type="ECO:0000256" key="4">
    <source>
        <dbReference type="ARBA" id="ARBA00022857"/>
    </source>
</evidence>
<dbReference type="GO" id="GO:0016020">
    <property type="term" value="C:membrane"/>
    <property type="evidence" value="ECO:0007669"/>
    <property type="project" value="UniProtKB-SubCell"/>
</dbReference>
<dbReference type="SUPFAM" id="SSF51735">
    <property type="entry name" value="NAD(P)-binding Rossmann-fold domains"/>
    <property type="match status" value="1"/>
</dbReference>
<evidence type="ECO:0000256" key="6">
    <source>
        <dbReference type="ARBA" id="ARBA00023002"/>
    </source>
</evidence>
<dbReference type="Pfam" id="PF00106">
    <property type="entry name" value="adh_short"/>
    <property type="match status" value="1"/>
</dbReference>
<proteinExistence type="inferred from homology"/>
<evidence type="ECO:0000256" key="11">
    <source>
        <dbReference type="ARBA" id="ARBA00082544"/>
    </source>
</evidence>
<evidence type="ECO:0000256" key="1">
    <source>
        <dbReference type="ARBA" id="ARBA00004141"/>
    </source>
</evidence>
<keyword evidence="6" id="KW-0560">Oxidoreductase</keyword>
<keyword evidence="7" id="KW-0443">Lipid metabolism</keyword>
<keyword evidence="4" id="KW-0521">NADP</keyword>
<evidence type="ECO:0000256" key="7">
    <source>
        <dbReference type="ARBA" id="ARBA00023098"/>
    </source>
</evidence>
<dbReference type="InterPro" id="IPR002347">
    <property type="entry name" value="SDR_fam"/>
</dbReference>
<dbReference type="PROSITE" id="PS00061">
    <property type="entry name" value="ADH_SHORT"/>
    <property type="match status" value="1"/>
</dbReference>
<comment type="similarity">
    <text evidence="2 12">Belongs to the short-chain dehydrogenases/reductases (SDR) family.</text>
</comment>
<evidence type="ECO:0000256" key="5">
    <source>
        <dbReference type="ARBA" id="ARBA00022989"/>
    </source>
</evidence>
<evidence type="ECO:0000256" key="3">
    <source>
        <dbReference type="ARBA" id="ARBA00022692"/>
    </source>
</evidence>
<dbReference type="Proteomes" id="UP001458880">
    <property type="component" value="Unassembled WGS sequence"/>
</dbReference>
<dbReference type="InterPro" id="IPR036291">
    <property type="entry name" value="NAD(P)-bd_dom_sf"/>
</dbReference>
<keyword evidence="3" id="KW-0812">Transmembrane</keyword>
<dbReference type="GO" id="GO:0005811">
    <property type="term" value="C:lipid droplet"/>
    <property type="evidence" value="ECO:0007669"/>
    <property type="project" value="TreeGrafter"/>
</dbReference>
<dbReference type="EMBL" id="JASPKY010000178">
    <property type="protein sequence ID" value="KAK9727513.1"/>
    <property type="molecule type" value="Genomic_DNA"/>
</dbReference>
<evidence type="ECO:0000256" key="8">
    <source>
        <dbReference type="ARBA" id="ARBA00023136"/>
    </source>
</evidence>